<feature type="signal peptide" evidence="1">
    <location>
        <begin position="1"/>
        <end position="18"/>
    </location>
</feature>
<evidence type="ECO:0000313" key="3">
    <source>
        <dbReference type="Proteomes" id="UP000549250"/>
    </source>
</evidence>
<evidence type="ECO:0000256" key="1">
    <source>
        <dbReference type="SAM" id="SignalP"/>
    </source>
</evidence>
<sequence>MRRALLFALAMLSLPLHAFEMKPFSVTYTADWKQVPVSGSAERKLEHRPDGSWQLDFSASMMIVNLTESSVFRTEGNDLLPQSYAFKRGGLAKSKTVNHIFNWNAKQVTGSDNGDPVSLPLNRGLLDKSTYQVALQKDVASGKQSMSYQVIDVDEIDTYDFRVLGEEKVETKVGQIDAIKVERVRDPTQTKRQTILWLAKNWNYLLVSLYQVEKDGKQYHIILEQGTVDGKAVKGN</sequence>
<dbReference type="Pfam" id="PF11306">
    <property type="entry name" value="DUF3108"/>
    <property type="match status" value="1"/>
</dbReference>
<comment type="caution">
    <text evidence="2">The sequence shown here is derived from an EMBL/GenBank/DDBJ whole genome shotgun (WGS) entry which is preliminary data.</text>
</comment>
<dbReference type="AlphaFoldDB" id="A0A839SY40"/>
<keyword evidence="1" id="KW-0732">Signal</keyword>
<dbReference type="EMBL" id="JACHXI010000002">
    <property type="protein sequence ID" value="MBB3102267.1"/>
    <property type="molecule type" value="Genomic_DNA"/>
</dbReference>
<name>A0A839SY40_AZOMA</name>
<feature type="chain" id="PRO_5032896226" description="Dehydrogenase" evidence="1">
    <location>
        <begin position="19"/>
        <end position="236"/>
    </location>
</feature>
<gene>
    <name evidence="2" type="ORF">FHR87_000640</name>
</gene>
<dbReference type="RefSeq" id="WP_183165267.1">
    <property type="nucleotide sequence ID" value="NZ_JACHXI010000002.1"/>
</dbReference>
<protein>
    <recommendedName>
        <fullName evidence="4">Dehydrogenase</fullName>
    </recommendedName>
</protein>
<evidence type="ECO:0008006" key="4">
    <source>
        <dbReference type="Google" id="ProtNLM"/>
    </source>
</evidence>
<dbReference type="InterPro" id="IPR021457">
    <property type="entry name" value="DUF3108"/>
</dbReference>
<proteinExistence type="predicted"/>
<accession>A0A839SY40</accession>
<evidence type="ECO:0000313" key="2">
    <source>
        <dbReference type="EMBL" id="MBB3102267.1"/>
    </source>
</evidence>
<organism evidence="2 3">
    <name type="scientific">Azomonas macrocytogenes</name>
    <name type="common">Azotobacter macrocytogenes</name>
    <dbReference type="NCBI Taxonomy" id="69962"/>
    <lineage>
        <taxon>Bacteria</taxon>
        <taxon>Pseudomonadati</taxon>
        <taxon>Pseudomonadota</taxon>
        <taxon>Gammaproteobacteria</taxon>
        <taxon>Pseudomonadales</taxon>
        <taxon>Pseudomonadaceae</taxon>
        <taxon>Azomonas</taxon>
    </lineage>
</organism>
<keyword evidence="3" id="KW-1185">Reference proteome</keyword>
<reference evidence="2 3" key="1">
    <citation type="submission" date="2020-08" db="EMBL/GenBank/DDBJ databases">
        <title>Genomic Encyclopedia of Type Strains, Phase III (KMG-III): the genomes of soil and plant-associated and newly described type strains.</title>
        <authorList>
            <person name="Whitman W."/>
        </authorList>
    </citation>
    <scope>NUCLEOTIDE SEQUENCE [LARGE SCALE GENOMIC DNA]</scope>
    <source>
        <strain evidence="2 3">CECT 4462</strain>
    </source>
</reference>
<dbReference type="Proteomes" id="UP000549250">
    <property type="component" value="Unassembled WGS sequence"/>
</dbReference>